<dbReference type="AlphaFoldDB" id="A0A7J7NET7"/>
<reference evidence="1 2" key="1">
    <citation type="journal article" date="2020" name="IScience">
        <title>Genome Sequencing of the Endangered Kingdonia uniflora (Circaeasteraceae, Ranunculales) Reveals Potential Mechanisms of Evolutionary Specialization.</title>
        <authorList>
            <person name="Sun Y."/>
            <person name="Deng T."/>
            <person name="Zhang A."/>
            <person name="Moore M.J."/>
            <person name="Landis J.B."/>
            <person name="Lin N."/>
            <person name="Zhang H."/>
            <person name="Zhang X."/>
            <person name="Huang J."/>
            <person name="Zhang X."/>
            <person name="Sun H."/>
            <person name="Wang H."/>
        </authorList>
    </citation>
    <scope>NUCLEOTIDE SEQUENCE [LARGE SCALE GENOMIC DNA]</scope>
    <source>
        <strain evidence="1">TB1705</strain>
        <tissue evidence="1">Leaf</tissue>
    </source>
</reference>
<proteinExistence type="predicted"/>
<evidence type="ECO:0000313" key="1">
    <source>
        <dbReference type="EMBL" id="KAF6165544.1"/>
    </source>
</evidence>
<sequence length="71" mass="8281">MFKISQYGRLLIRSIRPVIETYIIVVQINSLSKGRLLRQSIRSARDAPYNYSIFEDVSVRSLIDTLNLTYD</sequence>
<comment type="caution">
    <text evidence="1">The sequence shown here is derived from an EMBL/GenBank/DDBJ whole genome shotgun (WGS) entry which is preliminary data.</text>
</comment>
<name>A0A7J7NET7_9MAGN</name>
<protein>
    <submittedName>
        <fullName evidence="1">Uncharacterized protein</fullName>
    </submittedName>
</protein>
<dbReference type="Proteomes" id="UP000541444">
    <property type="component" value="Unassembled WGS sequence"/>
</dbReference>
<organism evidence="1 2">
    <name type="scientific">Kingdonia uniflora</name>
    <dbReference type="NCBI Taxonomy" id="39325"/>
    <lineage>
        <taxon>Eukaryota</taxon>
        <taxon>Viridiplantae</taxon>
        <taxon>Streptophyta</taxon>
        <taxon>Embryophyta</taxon>
        <taxon>Tracheophyta</taxon>
        <taxon>Spermatophyta</taxon>
        <taxon>Magnoliopsida</taxon>
        <taxon>Ranunculales</taxon>
        <taxon>Circaeasteraceae</taxon>
        <taxon>Kingdonia</taxon>
    </lineage>
</organism>
<keyword evidence="2" id="KW-1185">Reference proteome</keyword>
<dbReference type="EMBL" id="JACGCM010000843">
    <property type="protein sequence ID" value="KAF6165544.1"/>
    <property type="molecule type" value="Genomic_DNA"/>
</dbReference>
<evidence type="ECO:0000313" key="2">
    <source>
        <dbReference type="Proteomes" id="UP000541444"/>
    </source>
</evidence>
<accession>A0A7J7NET7</accession>
<gene>
    <name evidence="1" type="ORF">GIB67_006434</name>
</gene>